<comment type="caution">
    <text evidence="2">The sequence shown here is derived from an EMBL/GenBank/DDBJ whole genome shotgun (WGS) entry which is preliminary data.</text>
</comment>
<proteinExistence type="predicted"/>
<feature type="compositionally biased region" description="Basic residues" evidence="1">
    <location>
        <begin position="51"/>
        <end position="62"/>
    </location>
</feature>
<organism evidence="2 3">
    <name type="scientific">Hymenobacter glaciei</name>
    <dbReference type="NCBI Taxonomy" id="877209"/>
    <lineage>
        <taxon>Bacteria</taxon>
        <taxon>Pseudomonadati</taxon>
        <taxon>Bacteroidota</taxon>
        <taxon>Cytophagia</taxon>
        <taxon>Cytophagales</taxon>
        <taxon>Hymenobacteraceae</taxon>
        <taxon>Hymenobacter</taxon>
    </lineage>
</organism>
<evidence type="ECO:0000313" key="2">
    <source>
        <dbReference type="EMBL" id="GAA4046646.1"/>
    </source>
</evidence>
<feature type="region of interest" description="Disordered" evidence="1">
    <location>
        <begin position="26"/>
        <end position="62"/>
    </location>
</feature>
<evidence type="ECO:0000256" key="1">
    <source>
        <dbReference type="SAM" id="MobiDB-lite"/>
    </source>
</evidence>
<protein>
    <submittedName>
        <fullName evidence="2">Uncharacterized protein</fullName>
    </submittedName>
</protein>
<reference evidence="3" key="1">
    <citation type="journal article" date="2019" name="Int. J. Syst. Evol. Microbiol.">
        <title>The Global Catalogue of Microorganisms (GCM) 10K type strain sequencing project: providing services to taxonomists for standard genome sequencing and annotation.</title>
        <authorList>
            <consortium name="The Broad Institute Genomics Platform"/>
            <consortium name="The Broad Institute Genome Sequencing Center for Infectious Disease"/>
            <person name="Wu L."/>
            <person name="Ma J."/>
        </authorList>
    </citation>
    <scope>NUCLEOTIDE SEQUENCE [LARGE SCALE GENOMIC DNA]</scope>
    <source>
        <strain evidence="3">JCM 17225</strain>
    </source>
</reference>
<dbReference type="Proteomes" id="UP001501469">
    <property type="component" value="Unassembled WGS sequence"/>
</dbReference>
<evidence type="ECO:0000313" key="3">
    <source>
        <dbReference type="Proteomes" id="UP001501469"/>
    </source>
</evidence>
<name>A0ABP7ULA2_9BACT</name>
<dbReference type="EMBL" id="BAABDK010000029">
    <property type="protein sequence ID" value="GAA4046646.1"/>
    <property type="molecule type" value="Genomic_DNA"/>
</dbReference>
<sequence>MRRVQASRVSYCLDFLQEAAYAGGIDPNGFGLEDAGHQGVSGQQQADQCKKKQQVSRHKQEQ</sequence>
<accession>A0ABP7ULA2</accession>
<keyword evidence="3" id="KW-1185">Reference proteome</keyword>
<gene>
    <name evidence="2" type="ORF">GCM10022409_35880</name>
</gene>